<dbReference type="PANTHER" id="PTHR43569">
    <property type="entry name" value="AMIDOHYDROLASE"/>
    <property type="match status" value="1"/>
</dbReference>
<dbReference type="SUPFAM" id="SSF51556">
    <property type="entry name" value="Metallo-dependent hydrolases"/>
    <property type="match status" value="1"/>
</dbReference>
<dbReference type="PANTHER" id="PTHR43569:SF2">
    <property type="entry name" value="AMIDOHYDROLASE-RELATED DOMAIN-CONTAINING PROTEIN"/>
    <property type="match status" value="1"/>
</dbReference>
<dbReference type="Gene3D" id="3.20.20.140">
    <property type="entry name" value="Metal-dependent hydrolases"/>
    <property type="match status" value="1"/>
</dbReference>
<keyword evidence="3" id="KW-0378">Hydrolase</keyword>
<dbReference type="InterPro" id="IPR052350">
    <property type="entry name" value="Metallo-dep_Lactonases"/>
</dbReference>
<dbReference type="AlphaFoldDB" id="A0A3E0U094"/>
<organism evidence="3 4">
    <name type="scientific">Thalassotalea euphylliae</name>
    <dbReference type="NCBI Taxonomy" id="1655234"/>
    <lineage>
        <taxon>Bacteria</taxon>
        <taxon>Pseudomonadati</taxon>
        <taxon>Pseudomonadota</taxon>
        <taxon>Gammaproteobacteria</taxon>
        <taxon>Alteromonadales</taxon>
        <taxon>Colwelliaceae</taxon>
        <taxon>Thalassotalea</taxon>
    </lineage>
</organism>
<sequence>MRLIDPHLHLFDLAKGDYHWLKNENPPYWPDKATIARDFSCHDLLLEAPLSLAGFVHIEAGFDNQAPWREIAWLEETIKPSCQLAFKTVATIDLSADITTFQQSLVKLSGFSSVVGVRHILDDDAVSVLSQADILEKFKAIAAYDLHFELQLSLADLPAVSLLVDILGNLPELRVIINHAGWPSTNLADDHNWQQSIQMLAGFNTVAIKCSGWEMTNRHYGSYWQQQVVDYTVGCFGEHRVMLASNFPLTLFSTYYQALWHNYQTSIVDPSLASKLMFENAYLWYGFAR</sequence>
<proteinExistence type="inferred from homology"/>
<dbReference type="RefSeq" id="WP_116014585.1">
    <property type="nucleotide sequence ID" value="NZ_QUOT01000001.1"/>
</dbReference>
<dbReference type="EMBL" id="QUOT01000001">
    <property type="protein sequence ID" value="REL30336.1"/>
    <property type="molecule type" value="Genomic_DNA"/>
</dbReference>
<dbReference type="InterPro" id="IPR006680">
    <property type="entry name" value="Amidohydro-rel"/>
</dbReference>
<comment type="caution">
    <text evidence="3">The sequence shown here is derived from an EMBL/GenBank/DDBJ whole genome shotgun (WGS) entry which is preliminary data.</text>
</comment>
<accession>A0A3E0U094</accession>
<dbReference type="Pfam" id="PF04909">
    <property type="entry name" value="Amidohydro_2"/>
    <property type="match status" value="1"/>
</dbReference>
<evidence type="ECO:0000259" key="2">
    <source>
        <dbReference type="Pfam" id="PF04909"/>
    </source>
</evidence>
<comment type="similarity">
    <text evidence="1">Belongs to the metallo-dependent hydrolases superfamily.</text>
</comment>
<gene>
    <name evidence="3" type="ORF">DXX94_06220</name>
</gene>
<feature type="domain" description="Amidohydrolase-related" evidence="2">
    <location>
        <begin position="4"/>
        <end position="287"/>
    </location>
</feature>
<evidence type="ECO:0000256" key="1">
    <source>
        <dbReference type="ARBA" id="ARBA00038310"/>
    </source>
</evidence>
<dbReference type="InterPro" id="IPR032466">
    <property type="entry name" value="Metal_Hydrolase"/>
</dbReference>
<dbReference type="Proteomes" id="UP000256899">
    <property type="component" value="Unassembled WGS sequence"/>
</dbReference>
<dbReference type="GO" id="GO:0016787">
    <property type="term" value="F:hydrolase activity"/>
    <property type="evidence" value="ECO:0007669"/>
    <property type="project" value="UniProtKB-KW"/>
</dbReference>
<evidence type="ECO:0000313" key="4">
    <source>
        <dbReference type="Proteomes" id="UP000256899"/>
    </source>
</evidence>
<evidence type="ECO:0000313" key="3">
    <source>
        <dbReference type="EMBL" id="REL30336.1"/>
    </source>
</evidence>
<reference evidence="4" key="1">
    <citation type="submission" date="2018-08" db="EMBL/GenBank/DDBJ databases">
        <title>Thalassotalea euphylliae genome.</title>
        <authorList>
            <person name="Summers S."/>
            <person name="Rice S.A."/>
            <person name="Freckelton M.L."/>
            <person name="Nedved B.T."/>
            <person name="Hadfield M.G."/>
        </authorList>
    </citation>
    <scope>NUCLEOTIDE SEQUENCE [LARGE SCALE GENOMIC DNA]</scope>
    <source>
        <strain evidence="4">H3</strain>
    </source>
</reference>
<name>A0A3E0U094_9GAMM</name>
<keyword evidence="4" id="KW-1185">Reference proteome</keyword>
<protein>
    <submittedName>
        <fullName evidence="3">Amidohydrolase</fullName>
    </submittedName>
</protein>